<accession>A0A840CI96</accession>
<evidence type="ECO:0000256" key="1">
    <source>
        <dbReference type="ARBA" id="ARBA00000012"/>
    </source>
</evidence>
<comment type="caution">
    <text evidence="11">The sequence shown here is derived from an EMBL/GenBank/DDBJ whole genome shotgun (WGS) entry which is preliminary data.</text>
</comment>
<evidence type="ECO:0000313" key="12">
    <source>
        <dbReference type="Proteomes" id="UP000585681"/>
    </source>
</evidence>
<dbReference type="InterPro" id="IPR045031">
    <property type="entry name" value="DHP_synth-like"/>
</dbReference>
<reference evidence="11" key="1">
    <citation type="submission" date="2020-08" db="EMBL/GenBank/DDBJ databases">
        <title>Genomic Encyclopedia of Type Strains, Phase IV (KMG-IV): sequencing the most valuable type-strain genomes for metagenomic binning, comparative biology and taxonomic classification.</title>
        <authorList>
            <person name="Goeker M."/>
        </authorList>
    </citation>
    <scope>NUCLEOTIDE SEQUENCE [LARGE SCALE GENOMIC DNA]</scope>
    <source>
        <strain evidence="11">DSM 105040</strain>
    </source>
</reference>
<gene>
    <name evidence="11" type="ORF">GGR17_003688</name>
</gene>
<dbReference type="SUPFAM" id="SSF51717">
    <property type="entry name" value="Dihydropteroate synthetase-like"/>
    <property type="match status" value="1"/>
</dbReference>
<dbReference type="GO" id="GO:0046654">
    <property type="term" value="P:tetrahydrofolate biosynthetic process"/>
    <property type="evidence" value="ECO:0007669"/>
    <property type="project" value="UniProtKB-UniPathway"/>
</dbReference>
<evidence type="ECO:0000256" key="3">
    <source>
        <dbReference type="ARBA" id="ARBA00004763"/>
    </source>
</evidence>
<dbReference type="InterPro" id="IPR000489">
    <property type="entry name" value="Pterin-binding_dom"/>
</dbReference>
<feature type="domain" description="Pterin-binding" evidence="10">
    <location>
        <begin position="20"/>
        <end position="267"/>
    </location>
</feature>
<organism evidence="11 12">
    <name type="scientific">Actibacterium naphthalenivorans</name>
    <dbReference type="NCBI Taxonomy" id="1614693"/>
    <lineage>
        <taxon>Bacteria</taxon>
        <taxon>Pseudomonadati</taxon>
        <taxon>Pseudomonadota</taxon>
        <taxon>Alphaproteobacteria</taxon>
        <taxon>Rhodobacterales</taxon>
        <taxon>Roseobacteraceae</taxon>
        <taxon>Actibacterium</taxon>
    </lineage>
</organism>
<dbReference type="EMBL" id="JACIEQ010000012">
    <property type="protein sequence ID" value="MBB4023852.1"/>
    <property type="molecule type" value="Genomic_DNA"/>
</dbReference>
<dbReference type="PROSITE" id="PS00793">
    <property type="entry name" value="DHPS_2"/>
    <property type="match status" value="1"/>
</dbReference>
<dbReference type="PROSITE" id="PS50972">
    <property type="entry name" value="PTERIN_BINDING"/>
    <property type="match status" value="1"/>
</dbReference>
<dbReference type="CDD" id="cd00739">
    <property type="entry name" value="DHPS"/>
    <property type="match status" value="1"/>
</dbReference>
<protein>
    <recommendedName>
        <fullName evidence="4 9">Dihydropteroate synthase</fullName>
        <shortName evidence="9">DHPS</shortName>
        <ecNumber evidence="4 9">2.5.1.15</ecNumber>
    </recommendedName>
    <alternativeName>
        <fullName evidence="9">Dihydropteroate pyrophosphorylase</fullName>
    </alternativeName>
</protein>
<dbReference type="InterPro" id="IPR006390">
    <property type="entry name" value="DHP_synth_dom"/>
</dbReference>
<keyword evidence="12" id="KW-1185">Reference proteome</keyword>
<evidence type="ECO:0000256" key="6">
    <source>
        <dbReference type="ARBA" id="ARBA00022723"/>
    </source>
</evidence>
<evidence type="ECO:0000313" key="11">
    <source>
        <dbReference type="EMBL" id="MBB4023852.1"/>
    </source>
</evidence>
<dbReference type="Pfam" id="PF00809">
    <property type="entry name" value="Pterin_bind"/>
    <property type="match status" value="1"/>
</dbReference>
<evidence type="ECO:0000259" key="10">
    <source>
        <dbReference type="PROSITE" id="PS50972"/>
    </source>
</evidence>
<comment type="catalytic activity">
    <reaction evidence="1">
        <text>(7,8-dihydropterin-6-yl)methyl diphosphate + 4-aminobenzoate = 7,8-dihydropteroate + diphosphate</text>
        <dbReference type="Rhea" id="RHEA:19949"/>
        <dbReference type="ChEBI" id="CHEBI:17836"/>
        <dbReference type="ChEBI" id="CHEBI:17839"/>
        <dbReference type="ChEBI" id="CHEBI:33019"/>
        <dbReference type="ChEBI" id="CHEBI:72950"/>
        <dbReference type="EC" id="2.5.1.15"/>
    </reaction>
</comment>
<evidence type="ECO:0000256" key="8">
    <source>
        <dbReference type="ARBA" id="ARBA00022909"/>
    </source>
</evidence>
<dbReference type="Proteomes" id="UP000585681">
    <property type="component" value="Unassembled WGS sequence"/>
</dbReference>
<name>A0A840CI96_9RHOB</name>
<dbReference type="GO" id="GO:0046872">
    <property type="term" value="F:metal ion binding"/>
    <property type="evidence" value="ECO:0007669"/>
    <property type="project" value="UniProtKB-KW"/>
</dbReference>
<comment type="similarity">
    <text evidence="9">Belongs to the DHPS family.</text>
</comment>
<keyword evidence="6 9" id="KW-0479">Metal-binding</keyword>
<dbReference type="NCBIfam" id="TIGR01496">
    <property type="entry name" value="DHPS"/>
    <property type="match status" value="1"/>
</dbReference>
<sequence length="276" mass="29172">MADLRLSKRDAFLAAVEAAPVVMGILNVTPDSFSDGGQHEEPAAAVAGALRMEKEGAAIIDIGAESTRPGATPLSETEELARLGHVLRPICDALTVAASIDTYKAAVARKAAALGVSVVNDIWGLQGDPDMAFATADTGCALVAMHNREGADACIDIVDGVLRFFERTLRLAREAGIPERHVILDPGFGFGKTLEQNYALLAQLDRLAVFGRPILLGLSRKRMIGAALKTDVGDRLFGTLGANVLGLANGARVLRVHDVRAHADAIRIYNAMEAAR</sequence>
<evidence type="ECO:0000256" key="9">
    <source>
        <dbReference type="RuleBase" id="RU361205"/>
    </source>
</evidence>
<evidence type="ECO:0000256" key="7">
    <source>
        <dbReference type="ARBA" id="ARBA00022842"/>
    </source>
</evidence>
<dbReference type="Gene3D" id="3.20.20.20">
    <property type="entry name" value="Dihydropteroate synthase-like"/>
    <property type="match status" value="1"/>
</dbReference>
<dbReference type="EC" id="2.5.1.15" evidence="4 9"/>
<comment type="cofactor">
    <cofactor evidence="2 9">
        <name>Mg(2+)</name>
        <dbReference type="ChEBI" id="CHEBI:18420"/>
    </cofactor>
</comment>
<evidence type="ECO:0000256" key="2">
    <source>
        <dbReference type="ARBA" id="ARBA00001946"/>
    </source>
</evidence>
<comment type="pathway">
    <text evidence="3 9">Cofactor biosynthesis; tetrahydrofolate biosynthesis; 7,8-dihydrofolate from 2-amino-4-hydroxy-6-hydroxymethyl-7,8-dihydropteridine diphosphate and 4-aminobenzoate: step 1/2.</text>
</comment>
<dbReference type="PANTHER" id="PTHR20941:SF1">
    <property type="entry name" value="FOLIC ACID SYNTHESIS PROTEIN FOL1"/>
    <property type="match status" value="1"/>
</dbReference>
<comment type="function">
    <text evidence="9">Catalyzes the condensation of para-aminobenzoate (pABA) with 6-hydroxymethyl-7,8-dihydropterin diphosphate (DHPt-PP) to form 7,8-dihydropteroate (H2Pte), the immediate precursor of folate derivatives.</text>
</comment>
<dbReference type="UniPathway" id="UPA00077">
    <property type="reaction ID" value="UER00156"/>
</dbReference>
<keyword evidence="5 9" id="KW-0808">Transferase</keyword>
<keyword evidence="7 9" id="KW-0460">Magnesium</keyword>
<proteinExistence type="inferred from homology"/>
<evidence type="ECO:0000256" key="4">
    <source>
        <dbReference type="ARBA" id="ARBA00012458"/>
    </source>
</evidence>
<dbReference type="RefSeq" id="WP_157445578.1">
    <property type="nucleotide sequence ID" value="NZ_JACIEQ010000012.1"/>
</dbReference>
<dbReference type="PANTHER" id="PTHR20941">
    <property type="entry name" value="FOLATE SYNTHESIS PROTEINS"/>
    <property type="match status" value="1"/>
</dbReference>
<dbReference type="GO" id="GO:0005829">
    <property type="term" value="C:cytosol"/>
    <property type="evidence" value="ECO:0007669"/>
    <property type="project" value="TreeGrafter"/>
</dbReference>
<evidence type="ECO:0000256" key="5">
    <source>
        <dbReference type="ARBA" id="ARBA00022679"/>
    </source>
</evidence>
<dbReference type="InterPro" id="IPR011005">
    <property type="entry name" value="Dihydropteroate_synth-like_sf"/>
</dbReference>
<dbReference type="GO" id="GO:0046656">
    <property type="term" value="P:folic acid biosynthetic process"/>
    <property type="evidence" value="ECO:0007669"/>
    <property type="project" value="UniProtKB-KW"/>
</dbReference>
<dbReference type="AlphaFoldDB" id="A0A840CI96"/>
<dbReference type="GO" id="GO:0004156">
    <property type="term" value="F:dihydropteroate synthase activity"/>
    <property type="evidence" value="ECO:0007669"/>
    <property type="project" value="UniProtKB-EC"/>
</dbReference>
<keyword evidence="8 9" id="KW-0289">Folate biosynthesis</keyword>
<dbReference type="PROSITE" id="PS00792">
    <property type="entry name" value="DHPS_1"/>
    <property type="match status" value="1"/>
</dbReference>